<feature type="region of interest" description="Disordered" evidence="1">
    <location>
        <begin position="29"/>
        <end position="49"/>
    </location>
</feature>
<proteinExistence type="predicted"/>
<evidence type="ECO:0000313" key="3">
    <source>
        <dbReference type="EMBL" id="SIT35874.1"/>
    </source>
</evidence>
<organism evidence="3 4">
    <name type="scientific">Paraburkholderia ribeironis</name>
    <dbReference type="NCBI Taxonomy" id="1247936"/>
    <lineage>
        <taxon>Bacteria</taxon>
        <taxon>Pseudomonadati</taxon>
        <taxon>Pseudomonadota</taxon>
        <taxon>Betaproteobacteria</taxon>
        <taxon>Burkholderiales</taxon>
        <taxon>Burkholderiaceae</taxon>
        <taxon>Paraburkholderia</taxon>
    </lineage>
</organism>
<keyword evidence="2" id="KW-0732">Signal</keyword>
<gene>
    <name evidence="3" type="ORF">BN2475_50270</name>
</gene>
<feature type="compositionally biased region" description="Low complexity" evidence="1">
    <location>
        <begin position="36"/>
        <end position="49"/>
    </location>
</feature>
<evidence type="ECO:0000313" key="4">
    <source>
        <dbReference type="Proteomes" id="UP000187012"/>
    </source>
</evidence>
<dbReference type="EMBL" id="CYGX02000005">
    <property type="protein sequence ID" value="SIT35874.1"/>
    <property type="molecule type" value="Genomic_DNA"/>
</dbReference>
<feature type="signal peptide" evidence="2">
    <location>
        <begin position="1"/>
        <end position="22"/>
    </location>
</feature>
<evidence type="ECO:0000256" key="2">
    <source>
        <dbReference type="SAM" id="SignalP"/>
    </source>
</evidence>
<sequence>MKIQRRLAALPLTALVSLASNAQTPPDVAAAARTNAEQNQQVQQQRDAPQRAATVAAPVVRSAAPLAGEWPVLRVVNIVRRTSTTGAK</sequence>
<name>A0A1N7RLE6_9BURK</name>
<accession>A0A1N7RLE6</accession>
<protein>
    <submittedName>
        <fullName evidence="3">Uncharacterized protein</fullName>
    </submittedName>
</protein>
<evidence type="ECO:0000256" key="1">
    <source>
        <dbReference type="SAM" id="MobiDB-lite"/>
    </source>
</evidence>
<feature type="chain" id="PRO_5012771936" evidence="2">
    <location>
        <begin position="23"/>
        <end position="88"/>
    </location>
</feature>
<reference evidence="3 4" key="1">
    <citation type="submission" date="2016-12" db="EMBL/GenBank/DDBJ databases">
        <authorList>
            <person name="Song W.-J."/>
            <person name="Kurnit D.M."/>
        </authorList>
    </citation>
    <scope>NUCLEOTIDE SEQUENCE [LARGE SCALE GENOMIC DNA]</scope>
    <source>
        <strain evidence="3 4">STM7296</strain>
    </source>
</reference>
<keyword evidence="4" id="KW-1185">Reference proteome</keyword>
<dbReference type="STRING" id="1247936.BN2475_50270"/>
<dbReference type="AlphaFoldDB" id="A0A1N7RLE6"/>
<dbReference type="Proteomes" id="UP000187012">
    <property type="component" value="Unassembled WGS sequence"/>
</dbReference>